<feature type="transmembrane region" description="Helical" evidence="2">
    <location>
        <begin position="25"/>
        <end position="44"/>
    </location>
</feature>
<feature type="compositionally biased region" description="Low complexity" evidence="1">
    <location>
        <begin position="1077"/>
        <end position="1090"/>
    </location>
</feature>
<comment type="caution">
    <text evidence="4">The sequence shown here is derived from an EMBL/GenBank/DDBJ whole genome shotgun (WGS) entry which is preliminary data.</text>
</comment>
<organism evidence="4 5">
    <name type="scientific">Pseudomonas fluorescens</name>
    <dbReference type="NCBI Taxonomy" id="294"/>
    <lineage>
        <taxon>Bacteria</taxon>
        <taxon>Pseudomonadati</taxon>
        <taxon>Pseudomonadota</taxon>
        <taxon>Gammaproteobacteria</taxon>
        <taxon>Pseudomonadales</taxon>
        <taxon>Pseudomonadaceae</taxon>
        <taxon>Pseudomonas</taxon>
    </lineage>
</organism>
<feature type="transmembrane region" description="Helical" evidence="2">
    <location>
        <begin position="426"/>
        <end position="444"/>
    </location>
</feature>
<dbReference type="Pfam" id="PF14331">
    <property type="entry name" value="IcmF-related_N"/>
    <property type="match status" value="1"/>
</dbReference>
<feature type="region of interest" description="Disordered" evidence="1">
    <location>
        <begin position="1077"/>
        <end position="1101"/>
    </location>
</feature>
<evidence type="ECO:0000313" key="5">
    <source>
        <dbReference type="Proteomes" id="UP000325723"/>
    </source>
</evidence>
<evidence type="ECO:0000256" key="1">
    <source>
        <dbReference type="SAM" id="MobiDB-lite"/>
    </source>
</evidence>
<dbReference type="Proteomes" id="UP000325723">
    <property type="component" value="Unassembled WGS sequence"/>
</dbReference>
<gene>
    <name evidence="4" type="ORF">PS900_00889</name>
</gene>
<protein>
    <recommendedName>
        <fullName evidence="3">Type VI secretion system component TssM1 N-terminal domain-containing protein</fullName>
    </recommendedName>
</protein>
<keyword evidence="2" id="KW-0472">Membrane</keyword>
<feature type="domain" description="Type VI secretion system component TssM1 N-terminal" evidence="3">
    <location>
        <begin position="201"/>
        <end position="431"/>
    </location>
</feature>
<dbReference type="InterPro" id="IPR025743">
    <property type="entry name" value="TssM1_N"/>
</dbReference>
<dbReference type="EMBL" id="CABVIE010000002">
    <property type="protein sequence ID" value="VVO62838.1"/>
    <property type="molecule type" value="Genomic_DNA"/>
</dbReference>
<dbReference type="InterPro" id="IPR053156">
    <property type="entry name" value="T6SS_TssM-like"/>
</dbReference>
<evidence type="ECO:0000313" key="4">
    <source>
        <dbReference type="EMBL" id="VVO62838.1"/>
    </source>
</evidence>
<keyword evidence="2" id="KW-0812">Transmembrane</keyword>
<dbReference type="AlphaFoldDB" id="A0A8H2NNW1"/>
<evidence type="ECO:0000259" key="3">
    <source>
        <dbReference type="Pfam" id="PF14331"/>
    </source>
</evidence>
<sequence>MNIAHQLERNAARLARLPGLSRPPVYRGAALLLVIAGLVGLYLFARYTVPVLPVGFWRLCAFCLTALAVLWWFLRGARRFSQHGRARRQLGDLGPGNPEDERLPLQRMQQELAHARHIIARSPDIARGRNPLYRTPWFLFVGDQQSQVAELLASACKVSPFPAPKREPNADDQHWYWWFFKSMIAIESHWCLVSDPHQRLERGLWYQALQLLANDRDRLPLNGLVVCVGTSTLLQEPDTIRAVAMRLRRLTDEALEHLQIQMPIYLVVTGLEQLPGCREFCAALPTQALERALGHRLPANAPISAATSQQFDELYSPIVQRLQALRMSVLREQKEPHGRYATWSFVDSLSRLGPGLHSLVTLMLEDNPFQRTPQWRGLYFTASGTPESGLPAQGAFISDLFTRLLPADQPLASPSLRGNTRRMTSAAVGVLALLGLSVIFSAGLSDVHKDDGRLLQQTRLACQEQTSHGAAARIGWLARCGRTIEHLESAAATGIGLGLRQADTDISRLKSQVIKEFSNLILAPYDQLLESDLSRGQVGLEHLLALSQRLRLLDHCRRRSAACMDELAGNVTFDAQGRLFGPFVSGEQDPQADRAHAADLLTTYLGYLRWQQADVLDAEANRLKTLLTRVLTLYQPTPDDARHWASKRHDALLLTDFWLPADQVVGVDEDSLPKVAAAFTSTVWNDVLAPMLDTSEAYAPTAAAQLEGFRNAYLGDYLLEWSRFENQFFSGVELWRGRYEALTRRAATHENPYRLLFRESQRNLVALPLRQPMSARWQRAWASARLDWLQAWRPLGAFVGETFSGWFGSAKLLDAPLWWLAQQHAFPQLSDQDSLYASAYLRLQQQGNDQELYRVAAELFRNDGQQGEYATLLQRFDKPDETYARHFSAADLDAWQVMSGPARLLLFLTLRRTGEFIEQRWQDSVLGALRNLPPAQQLDALYGEKGKLAAFVHDWLAPFVSEGERAPLQVAGLALPLSPSYSAMIASEQRLQPLLSNRAPFPAGNFQFTRASQFGSLDEGPQGTQLEVDCKDRVYSATSKAESLADARTRVYWSPEQCPEARLRIALPQPEPVALPTAATATDPASAVPSPSTPPAPGARLTRVYSGTDGFVRLLDEFRDGSRSLRIADFRGAYSAAQWQNLQPQLAGLANVRVYLSIQPSDELKRFLSARNTPTSVPTSILE</sequence>
<name>A0A8H2NNW1_PSEFL</name>
<evidence type="ECO:0000256" key="2">
    <source>
        <dbReference type="SAM" id="Phobius"/>
    </source>
</evidence>
<accession>A0A8H2NNW1</accession>
<keyword evidence="2" id="KW-1133">Transmembrane helix</keyword>
<feature type="transmembrane region" description="Helical" evidence="2">
    <location>
        <begin position="56"/>
        <end position="74"/>
    </location>
</feature>
<dbReference type="RefSeq" id="WP_191624878.1">
    <property type="nucleotide sequence ID" value="NZ_CABVIE010000002.1"/>
</dbReference>
<proteinExistence type="predicted"/>
<dbReference type="PANTHER" id="PTHR36153:SF1">
    <property type="entry name" value="TYPE VI SECRETION SYSTEM COMPONENT TSSM1"/>
    <property type="match status" value="1"/>
</dbReference>
<dbReference type="PANTHER" id="PTHR36153">
    <property type="entry name" value="INNER MEMBRANE PROTEIN-RELATED"/>
    <property type="match status" value="1"/>
</dbReference>
<reference evidence="4 5" key="1">
    <citation type="submission" date="2019-09" db="EMBL/GenBank/DDBJ databases">
        <authorList>
            <person name="Chandra G."/>
            <person name="Truman W A."/>
        </authorList>
    </citation>
    <scope>NUCLEOTIDE SEQUENCE [LARGE SCALE GENOMIC DNA]</scope>
    <source>
        <strain evidence="4">PS900</strain>
    </source>
</reference>